<evidence type="ECO:0000313" key="4">
    <source>
        <dbReference type="EMBL" id="MCK8495252.1"/>
    </source>
</evidence>
<evidence type="ECO:0000313" key="5">
    <source>
        <dbReference type="Proteomes" id="UP001202180"/>
    </source>
</evidence>
<dbReference type="SUPFAM" id="SSF53474">
    <property type="entry name" value="alpha/beta-Hydrolases"/>
    <property type="match status" value="1"/>
</dbReference>
<dbReference type="Gene3D" id="3.40.50.1820">
    <property type="entry name" value="alpha/beta hydrolase"/>
    <property type="match status" value="1"/>
</dbReference>
<dbReference type="EMBL" id="JALPRF010000007">
    <property type="protein sequence ID" value="MCK8495252.1"/>
    <property type="molecule type" value="Genomic_DNA"/>
</dbReference>
<feature type="domain" description="Peptidase S9 prolyl oligopeptidase catalytic" evidence="3">
    <location>
        <begin position="138"/>
        <end position="214"/>
    </location>
</feature>
<evidence type="ECO:0000256" key="1">
    <source>
        <dbReference type="ARBA" id="ARBA00022729"/>
    </source>
</evidence>
<dbReference type="InterPro" id="IPR001375">
    <property type="entry name" value="Peptidase_S9_cat"/>
</dbReference>
<keyword evidence="5" id="KW-1185">Reference proteome</keyword>
<accession>A0ABT0HSX8</accession>
<organism evidence="4 5">
    <name type="scientific">Spirosoma liriopis</name>
    <dbReference type="NCBI Taxonomy" id="2937440"/>
    <lineage>
        <taxon>Bacteria</taxon>
        <taxon>Pseudomonadati</taxon>
        <taxon>Bacteroidota</taxon>
        <taxon>Cytophagia</taxon>
        <taxon>Cytophagales</taxon>
        <taxon>Cytophagaceae</taxon>
        <taxon>Spirosoma</taxon>
    </lineage>
</organism>
<sequence length="261" mass="29314">MRTCLLVTLALLLYVVETSIAQPTPVGPDHQQFVPRTYVKGGDTLRYRLLYPLDYNARKKYPLLIYLHGNGERGNDNQRPLLRVPAALTSDTGRQRYPCFMLVPQCPSQQVWVDFPHFPKSLRTSDQPTRPAQLTLSLIDELIDQLAIDTDRVYITGYSSGGEGSLDLLTRRPTLFTAAIPVCSVADTARAKSIFAIPVWLFHGSADSVNRAEYSRLMVAALRQHGGSPHYTEYSGAGHNIVRQTYAEGGLFEWLFSQKKR</sequence>
<protein>
    <submittedName>
        <fullName evidence="4">Prolyl oligopeptidase family serine peptidase</fullName>
    </submittedName>
</protein>
<dbReference type="RefSeq" id="WP_248479976.1">
    <property type="nucleotide sequence ID" value="NZ_JALPRF010000007.1"/>
</dbReference>
<dbReference type="InterPro" id="IPR029058">
    <property type="entry name" value="AB_hydrolase_fold"/>
</dbReference>
<comment type="caution">
    <text evidence="4">The sequence shown here is derived from an EMBL/GenBank/DDBJ whole genome shotgun (WGS) entry which is preliminary data.</text>
</comment>
<name>A0ABT0HSX8_9BACT</name>
<keyword evidence="1 2" id="KW-0732">Signal</keyword>
<feature type="signal peptide" evidence="2">
    <location>
        <begin position="1"/>
        <end position="21"/>
    </location>
</feature>
<dbReference type="Proteomes" id="UP001202180">
    <property type="component" value="Unassembled WGS sequence"/>
</dbReference>
<reference evidence="4 5" key="1">
    <citation type="submission" date="2022-04" db="EMBL/GenBank/DDBJ databases">
        <title>Spirosoma sp. strain RP8 genome sequencing and assembly.</title>
        <authorList>
            <person name="Jung Y."/>
        </authorList>
    </citation>
    <scope>NUCLEOTIDE SEQUENCE [LARGE SCALE GENOMIC DNA]</scope>
    <source>
        <strain evidence="4 5">RP8</strain>
    </source>
</reference>
<evidence type="ECO:0000256" key="2">
    <source>
        <dbReference type="SAM" id="SignalP"/>
    </source>
</evidence>
<dbReference type="InterPro" id="IPR050955">
    <property type="entry name" value="Plant_Biomass_Hydrol_Est"/>
</dbReference>
<gene>
    <name evidence="4" type="ORF">M0L20_25505</name>
</gene>
<proteinExistence type="predicted"/>
<dbReference type="Pfam" id="PF00326">
    <property type="entry name" value="Peptidase_S9"/>
    <property type="match status" value="1"/>
</dbReference>
<evidence type="ECO:0000259" key="3">
    <source>
        <dbReference type="Pfam" id="PF00326"/>
    </source>
</evidence>
<dbReference type="PANTHER" id="PTHR43037">
    <property type="entry name" value="UNNAMED PRODUCT-RELATED"/>
    <property type="match status" value="1"/>
</dbReference>
<feature type="chain" id="PRO_5045641293" evidence="2">
    <location>
        <begin position="22"/>
        <end position="261"/>
    </location>
</feature>
<dbReference type="PANTHER" id="PTHR43037:SF1">
    <property type="entry name" value="BLL1128 PROTEIN"/>
    <property type="match status" value="1"/>
</dbReference>